<protein>
    <submittedName>
        <fullName evidence="1">Uncharacterized protein</fullName>
    </submittedName>
</protein>
<organism evidence="1 2">
    <name type="scientific">Clostridium polyendosporum</name>
    <dbReference type="NCBI Taxonomy" id="69208"/>
    <lineage>
        <taxon>Bacteria</taxon>
        <taxon>Bacillati</taxon>
        <taxon>Bacillota</taxon>
        <taxon>Clostridia</taxon>
        <taxon>Eubacteriales</taxon>
        <taxon>Clostridiaceae</taxon>
        <taxon>Clostridium</taxon>
    </lineage>
</organism>
<dbReference type="RefSeq" id="WP_212902844.1">
    <property type="nucleotide sequence ID" value="NZ_BOPZ01000004.1"/>
</dbReference>
<dbReference type="EMBL" id="BOPZ01000004">
    <property type="protein sequence ID" value="GIM28109.1"/>
    <property type="molecule type" value="Genomic_DNA"/>
</dbReference>
<sequence>MFNNVNETLIKGSNTVHLSIPQEDYFFSYNSLNFDSAKDLVDNYFQLRSREGMPNVKNIELITASNTVRITVDVDYSMVGDRNLYEVPDLISNENISTKVQYE</sequence>
<keyword evidence="2" id="KW-1185">Reference proteome</keyword>
<proteinExistence type="predicted"/>
<evidence type="ECO:0000313" key="2">
    <source>
        <dbReference type="Proteomes" id="UP000679179"/>
    </source>
</evidence>
<name>A0A919VDK4_9CLOT</name>
<dbReference type="Proteomes" id="UP000679179">
    <property type="component" value="Unassembled WGS sequence"/>
</dbReference>
<dbReference type="AlphaFoldDB" id="A0A919VDK4"/>
<evidence type="ECO:0000313" key="1">
    <source>
        <dbReference type="EMBL" id="GIM28109.1"/>
    </source>
</evidence>
<comment type="caution">
    <text evidence="1">The sequence shown here is derived from an EMBL/GenBank/DDBJ whole genome shotgun (WGS) entry which is preliminary data.</text>
</comment>
<accession>A0A919VDK4</accession>
<reference evidence="1" key="1">
    <citation type="submission" date="2021-03" db="EMBL/GenBank/DDBJ databases">
        <title>Taxonomic study of Clostridium polyendosporum from meadow-gley soil under rice.</title>
        <authorList>
            <person name="Kobayashi H."/>
            <person name="Tanizawa Y."/>
            <person name="Yagura M."/>
        </authorList>
    </citation>
    <scope>NUCLEOTIDE SEQUENCE</scope>
    <source>
        <strain evidence="1">JCM 30710</strain>
    </source>
</reference>
<gene>
    <name evidence="1" type="ORF">CPJCM30710_07750</name>
</gene>